<evidence type="ECO:0000259" key="1">
    <source>
        <dbReference type="Pfam" id="PF12695"/>
    </source>
</evidence>
<dbReference type="Proteomes" id="UP001652397">
    <property type="component" value="Unassembled WGS sequence"/>
</dbReference>
<sequence>MPFYMAIFDVNAAAEVMEAFPDISHWHIAGHSMASQFVSEPPDEVDGLILLGDYLYGDYPPANTLTVYGTLNQNVEGQIDYTENVGFRGRRGSPPLSSLEPVSIPMDAPLDLKAGECSCTETHMSGHVRVTAEEAADHLEWMGDAGEREWDLDIRKLAAYHMGYGASKFFRTLNAFELFWHAEGMKTAFSGWVHLNGEEYIVRPEDCFDDADKNWGGDFTFPWVWLSSNDLVSNVTGKRLANSVFEVGGGNPKAFGIALGQKLLGQFYYEGQDYEFNFSKFWTGSRTFFDCRETDAEIHWKVVQTTFRAKMEVEISCPKAEKLLINYE</sequence>
<dbReference type="SUPFAM" id="SSF53474">
    <property type="entry name" value="alpha/beta-Hydrolases"/>
    <property type="match status" value="1"/>
</dbReference>
<organism evidence="2 3">
    <name type="scientific">Agathobaculum ammoniilyticum</name>
    <dbReference type="NCBI Taxonomy" id="2981778"/>
    <lineage>
        <taxon>Bacteria</taxon>
        <taxon>Bacillati</taxon>
        <taxon>Bacillota</taxon>
        <taxon>Clostridia</taxon>
        <taxon>Eubacteriales</taxon>
        <taxon>Butyricicoccaceae</taxon>
        <taxon>Agathobaculum</taxon>
    </lineage>
</organism>
<dbReference type="EMBL" id="JAOQJE010000004">
    <property type="protein sequence ID" value="MCU6788738.1"/>
    <property type="molecule type" value="Genomic_DNA"/>
</dbReference>
<dbReference type="InterPro" id="IPR029058">
    <property type="entry name" value="AB_hydrolase_fold"/>
</dbReference>
<proteinExistence type="predicted"/>
<accession>A0ABT2U2A8</accession>
<dbReference type="InterPro" id="IPR029059">
    <property type="entry name" value="AB_hydrolase_5"/>
</dbReference>
<evidence type="ECO:0000313" key="3">
    <source>
        <dbReference type="Proteomes" id="UP001652397"/>
    </source>
</evidence>
<protein>
    <recommendedName>
        <fullName evidence="1">Alpha/beta hydrolase fold-5 domain-containing protein</fullName>
    </recommendedName>
</protein>
<dbReference type="RefSeq" id="WP_262564003.1">
    <property type="nucleotide sequence ID" value="NZ_JAOQJE010000004.1"/>
</dbReference>
<feature type="domain" description="Alpha/beta hydrolase fold-5" evidence="1">
    <location>
        <begin position="1"/>
        <end position="70"/>
    </location>
</feature>
<comment type="caution">
    <text evidence="2">The sequence shown here is derived from an EMBL/GenBank/DDBJ whole genome shotgun (WGS) entry which is preliminary data.</text>
</comment>
<reference evidence="2 3" key="1">
    <citation type="journal article" date="2021" name="ISME Commun">
        <title>Automated analysis of genomic sequences facilitates high-throughput and comprehensive description of bacteria.</title>
        <authorList>
            <person name="Hitch T.C.A."/>
        </authorList>
    </citation>
    <scope>NUCLEOTIDE SEQUENCE [LARGE SCALE GENOMIC DNA]</scope>
    <source>
        <strain evidence="2 3">Sanger_34</strain>
    </source>
</reference>
<keyword evidence="3" id="KW-1185">Reference proteome</keyword>
<name>A0ABT2U2A8_9FIRM</name>
<gene>
    <name evidence="2" type="ORF">OCV66_06475</name>
</gene>
<evidence type="ECO:0000313" key="2">
    <source>
        <dbReference type="EMBL" id="MCU6788738.1"/>
    </source>
</evidence>
<dbReference type="Pfam" id="PF12695">
    <property type="entry name" value="Abhydrolase_5"/>
    <property type="match status" value="1"/>
</dbReference>